<keyword evidence="3" id="KW-0812">Transmembrane</keyword>
<feature type="compositionally biased region" description="Polar residues" evidence="2">
    <location>
        <begin position="69"/>
        <end position="79"/>
    </location>
</feature>
<proteinExistence type="predicted"/>
<dbReference type="PROSITE" id="PS51123">
    <property type="entry name" value="OMPA_2"/>
    <property type="match status" value="1"/>
</dbReference>
<name>A0ABV0J4J4_9CYAN</name>
<accession>A0ABV0J4J4</accession>
<keyword evidence="3" id="KW-1133">Transmembrane helix</keyword>
<comment type="caution">
    <text evidence="5">The sequence shown here is derived from an EMBL/GenBank/DDBJ whole genome shotgun (WGS) entry which is preliminary data.</text>
</comment>
<dbReference type="InterPro" id="IPR050330">
    <property type="entry name" value="Bact_OuterMem_StrucFunc"/>
</dbReference>
<dbReference type="PANTHER" id="PTHR30329:SF20">
    <property type="entry name" value="EXPORTED PROTEIN"/>
    <property type="match status" value="1"/>
</dbReference>
<gene>
    <name evidence="5" type="ORF">NC998_06230</name>
</gene>
<keyword evidence="1 3" id="KW-0472">Membrane</keyword>
<feature type="region of interest" description="Disordered" evidence="2">
    <location>
        <begin position="69"/>
        <end position="103"/>
    </location>
</feature>
<dbReference type="SUPFAM" id="SSF103088">
    <property type="entry name" value="OmpA-like"/>
    <property type="match status" value="1"/>
</dbReference>
<dbReference type="PANTHER" id="PTHR30329">
    <property type="entry name" value="STATOR ELEMENT OF FLAGELLAR MOTOR COMPLEX"/>
    <property type="match status" value="1"/>
</dbReference>
<evidence type="ECO:0000259" key="4">
    <source>
        <dbReference type="PROSITE" id="PS51123"/>
    </source>
</evidence>
<evidence type="ECO:0000256" key="2">
    <source>
        <dbReference type="SAM" id="MobiDB-lite"/>
    </source>
</evidence>
<evidence type="ECO:0000313" key="5">
    <source>
        <dbReference type="EMBL" id="MEP0816688.1"/>
    </source>
</evidence>
<organism evidence="5 6">
    <name type="scientific">Trichocoleus desertorum GB2-A4</name>
    <dbReference type="NCBI Taxonomy" id="2933944"/>
    <lineage>
        <taxon>Bacteria</taxon>
        <taxon>Bacillati</taxon>
        <taxon>Cyanobacteriota</taxon>
        <taxon>Cyanophyceae</taxon>
        <taxon>Leptolyngbyales</taxon>
        <taxon>Trichocoleusaceae</taxon>
        <taxon>Trichocoleus</taxon>
    </lineage>
</organism>
<dbReference type="Proteomes" id="UP001464891">
    <property type="component" value="Unassembled WGS sequence"/>
</dbReference>
<feature type="domain" description="OmpA-like" evidence="4">
    <location>
        <begin position="185"/>
        <end position="301"/>
    </location>
</feature>
<protein>
    <submittedName>
        <fullName evidence="5">OmpA family protein</fullName>
    </submittedName>
</protein>
<dbReference type="Pfam" id="PF00691">
    <property type="entry name" value="OmpA"/>
    <property type="match status" value="1"/>
</dbReference>
<evidence type="ECO:0000256" key="1">
    <source>
        <dbReference type="PROSITE-ProRule" id="PRU00473"/>
    </source>
</evidence>
<keyword evidence="6" id="KW-1185">Reference proteome</keyword>
<dbReference type="InterPro" id="IPR006665">
    <property type="entry name" value="OmpA-like"/>
</dbReference>
<evidence type="ECO:0000313" key="6">
    <source>
        <dbReference type="Proteomes" id="UP001464891"/>
    </source>
</evidence>
<reference evidence="5 6" key="1">
    <citation type="submission" date="2022-04" db="EMBL/GenBank/DDBJ databases">
        <title>Positive selection, recombination, and allopatry shape intraspecific diversity of widespread and dominant cyanobacteria.</title>
        <authorList>
            <person name="Wei J."/>
            <person name="Shu W."/>
            <person name="Hu C."/>
        </authorList>
    </citation>
    <scope>NUCLEOTIDE SEQUENCE [LARGE SCALE GENOMIC DNA]</scope>
    <source>
        <strain evidence="5 6">GB2-A4</strain>
    </source>
</reference>
<feature type="transmembrane region" description="Helical" evidence="3">
    <location>
        <begin position="12"/>
        <end position="37"/>
    </location>
</feature>
<dbReference type="CDD" id="cd07185">
    <property type="entry name" value="OmpA_C-like"/>
    <property type="match status" value="1"/>
</dbReference>
<evidence type="ECO:0000256" key="3">
    <source>
        <dbReference type="SAM" id="Phobius"/>
    </source>
</evidence>
<dbReference type="EMBL" id="JAMPKM010000002">
    <property type="protein sequence ID" value="MEP0816688.1"/>
    <property type="molecule type" value="Genomic_DNA"/>
</dbReference>
<dbReference type="Gene3D" id="3.30.1330.60">
    <property type="entry name" value="OmpA-like domain"/>
    <property type="match status" value="1"/>
</dbReference>
<dbReference type="InterPro" id="IPR036737">
    <property type="entry name" value="OmpA-like_sf"/>
</dbReference>
<sequence>MPPRQNWPLLVFIFRLLLLLVGGGFAWLAGVVVATFYPLANPELPFFEKVLRRSSDWVTQVKQLPEVWTQPSASPQSNAAPVAPSPTVEVSPLPSLTPTQQEQVQTEVAQLEASVQTLSDRLTNLETQLGTNLGSEPLENRLAILTQQLAAASGQELPSPAPTTVAAPAIAPVANAINSTGTYPGDRLTVTLPSDLLFRQGQAGLNPQTRNLLDSIVGDLRNYPGASVQVAAHTDNVGKTEVVPDASFQQAQMVQQYLASTLGNDYHWVVVGYGAAYPLAENNSAPNRQRNRRIEIVIDPR</sequence>